<dbReference type="Pfam" id="PF02384">
    <property type="entry name" value="N6_Mtase"/>
    <property type="match status" value="1"/>
</dbReference>
<keyword evidence="2" id="KW-0489">Methyltransferase</keyword>
<dbReference type="PANTHER" id="PTHR41313:SF1">
    <property type="entry name" value="DNA METHYLASE ADENINE-SPECIFIC DOMAIN-CONTAINING PROTEIN"/>
    <property type="match status" value="1"/>
</dbReference>
<dbReference type="SUPFAM" id="SSF53335">
    <property type="entry name" value="S-adenosyl-L-methionine-dependent methyltransferases"/>
    <property type="match status" value="1"/>
</dbReference>
<dbReference type="Gene3D" id="1.10.150.470">
    <property type="match status" value="1"/>
</dbReference>
<dbReference type="GO" id="GO:0032259">
    <property type="term" value="P:methylation"/>
    <property type="evidence" value="ECO:0007669"/>
    <property type="project" value="UniProtKB-KW"/>
</dbReference>
<keyword evidence="2" id="KW-0808">Transferase</keyword>
<dbReference type="RefSeq" id="WP_344912351.1">
    <property type="nucleotide sequence ID" value="NZ_BAABDL010000094.1"/>
</dbReference>
<keyword evidence="3" id="KW-1185">Reference proteome</keyword>
<dbReference type="InterPro" id="IPR052933">
    <property type="entry name" value="DNA_Protect_Modify"/>
</dbReference>
<reference evidence="3" key="1">
    <citation type="journal article" date="2019" name="Int. J. Syst. Evol. Microbiol.">
        <title>The Global Catalogue of Microorganisms (GCM) 10K type strain sequencing project: providing services to taxonomists for standard genome sequencing and annotation.</title>
        <authorList>
            <consortium name="The Broad Institute Genomics Platform"/>
            <consortium name="The Broad Institute Genome Sequencing Center for Infectious Disease"/>
            <person name="Wu L."/>
            <person name="Ma J."/>
        </authorList>
    </citation>
    <scope>NUCLEOTIDE SEQUENCE [LARGE SCALE GENOMIC DNA]</scope>
    <source>
        <strain evidence="3">JCM 17250</strain>
    </source>
</reference>
<dbReference type="InterPro" id="IPR029063">
    <property type="entry name" value="SAM-dependent_MTases_sf"/>
</dbReference>
<evidence type="ECO:0000313" key="3">
    <source>
        <dbReference type="Proteomes" id="UP001501734"/>
    </source>
</evidence>
<organism evidence="2 3">
    <name type="scientific">Amphibacillus indicireducens</name>
    <dbReference type="NCBI Taxonomy" id="1076330"/>
    <lineage>
        <taxon>Bacteria</taxon>
        <taxon>Bacillati</taxon>
        <taxon>Bacillota</taxon>
        <taxon>Bacilli</taxon>
        <taxon>Bacillales</taxon>
        <taxon>Bacillaceae</taxon>
        <taxon>Amphibacillus</taxon>
    </lineage>
</organism>
<proteinExistence type="predicted"/>
<dbReference type="InterPro" id="IPR016843">
    <property type="entry name" value="S-AdoMet-dep_Ade-MeTrfase_prd"/>
</dbReference>
<dbReference type="PIRSF" id="PIRSF026567">
    <property type="entry name" value="Adenine_mtase_bact_prd"/>
    <property type="match status" value="1"/>
</dbReference>
<name>A0ABP7VR64_9BACI</name>
<accession>A0ABP7VR64</accession>
<protein>
    <submittedName>
        <fullName evidence="2">Class I SAM-dependent methyltransferase</fullName>
    </submittedName>
</protein>
<dbReference type="Proteomes" id="UP001501734">
    <property type="component" value="Unassembled WGS sequence"/>
</dbReference>
<sequence length="320" mass="36414">MIEQHFNQLDGLVEELSNTTNNNYLDSLITVLDMLLSDQEQLNRHEFVTKVKQLHIDRLEKDQVRKVIEFAILKGLRGAVQNQHLITPDTIASYIAYLIEKIFPGDEEIRLFDIVSGSGNLITAVMNQLKRPVKSYGSEVDPSLIELSVLSANLQQNAVEFFHQDSLQPFLLDPVDLVIADLPVGYYPDDERAKSFKVHVTNEHTYAHHLLIEQSLNYTKEAGFLIFVIPNSLFNSDQATKLHELIRESAHVVGLLQLPSSIFKSEQNEKSLFILQKKSEQTKAPKEALLAKLPSFKDLQATENIVAKMNQWFEQAGYNK</sequence>
<dbReference type="PANTHER" id="PTHR41313">
    <property type="entry name" value="ADENINE-SPECIFIC METHYLTRANSFERASE"/>
    <property type="match status" value="1"/>
</dbReference>
<gene>
    <name evidence="2" type="ORF">GCM10022410_17740</name>
</gene>
<evidence type="ECO:0000259" key="1">
    <source>
        <dbReference type="Pfam" id="PF02384"/>
    </source>
</evidence>
<dbReference type="CDD" id="cd02440">
    <property type="entry name" value="AdoMet_MTases"/>
    <property type="match status" value="1"/>
</dbReference>
<evidence type="ECO:0000313" key="2">
    <source>
        <dbReference type="EMBL" id="GAA4072767.1"/>
    </source>
</evidence>
<dbReference type="GO" id="GO:0008168">
    <property type="term" value="F:methyltransferase activity"/>
    <property type="evidence" value="ECO:0007669"/>
    <property type="project" value="UniProtKB-KW"/>
</dbReference>
<dbReference type="Gene3D" id="3.40.50.150">
    <property type="entry name" value="Vaccinia Virus protein VP39"/>
    <property type="match status" value="1"/>
</dbReference>
<feature type="domain" description="DNA methylase adenine-specific" evidence="1">
    <location>
        <begin position="86"/>
        <end position="282"/>
    </location>
</feature>
<comment type="caution">
    <text evidence="2">The sequence shown here is derived from an EMBL/GenBank/DDBJ whole genome shotgun (WGS) entry which is preliminary data.</text>
</comment>
<dbReference type="InterPro" id="IPR003356">
    <property type="entry name" value="DNA_methylase_A-5"/>
</dbReference>
<dbReference type="EMBL" id="BAABDL010000094">
    <property type="protein sequence ID" value="GAA4072767.1"/>
    <property type="molecule type" value="Genomic_DNA"/>
</dbReference>